<reference evidence="5 6" key="1">
    <citation type="journal article" date="2013" name="Genome Announc.">
        <title>Draft Genome Sequence of the Moderately Halophilic Bacterium Marinobacter lipolyticus Strain SM19.</title>
        <authorList>
            <person name="Papke R.T."/>
            <person name="de la Haba R.R."/>
            <person name="Infante-Dominguez C."/>
            <person name="Perez D."/>
            <person name="Sanchez-Porro C."/>
            <person name="Lapierre P."/>
            <person name="Ventosa A."/>
        </authorList>
    </citation>
    <scope>NUCLEOTIDE SEQUENCE [LARGE SCALE GENOMIC DNA]</scope>
    <source>
        <strain evidence="5 6">SM19</strain>
    </source>
</reference>
<dbReference type="PANTHER" id="PTHR24220">
    <property type="entry name" value="IMPORT ATP-BINDING PROTEIN"/>
    <property type="match status" value="1"/>
</dbReference>
<dbReference type="PANTHER" id="PTHR24220:SF611">
    <property type="entry name" value="ATP-BINDING COMPONENT OF ABC TRANSPORTER-RELATED"/>
    <property type="match status" value="1"/>
</dbReference>
<dbReference type="PATRIC" id="fig|1318628.3.peg.980"/>
<dbReference type="InterPro" id="IPR003593">
    <property type="entry name" value="AAA+_ATPase"/>
</dbReference>
<dbReference type="GO" id="GO:0016887">
    <property type="term" value="F:ATP hydrolysis activity"/>
    <property type="evidence" value="ECO:0007669"/>
    <property type="project" value="InterPro"/>
</dbReference>
<dbReference type="STRING" id="1318628.MARLIPOL_04925"/>
<protein>
    <submittedName>
        <fullName evidence="5">ABC transporter</fullName>
    </submittedName>
</protein>
<dbReference type="CDD" id="cd03255">
    <property type="entry name" value="ABC_MJ0796_LolCDE_FtsE"/>
    <property type="match status" value="1"/>
</dbReference>
<dbReference type="HOGENOM" id="CLU_000604_1_22_6"/>
<dbReference type="PROSITE" id="PS50893">
    <property type="entry name" value="ABC_TRANSPORTER_2"/>
    <property type="match status" value="1"/>
</dbReference>
<keyword evidence="2" id="KW-0547">Nucleotide-binding</keyword>
<keyword evidence="3" id="KW-0067">ATP-binding</keyword>
<proteinExistence type="predicted"/>
<dbReference type="Proteomes" id="UP000016540">
    <property type="component" value="Unassembled WGS sequence"/>
</dbReference>
<dbReference type="eggNOG" id="COG1136">
    <property type="taxonomic scope" value="Bacteria"/>
</dbReference>
<dbReference type="Pfam" id="PF00005">
    <property type="entry name" value="ABC_tran"/>
    <property type="match status" value="1"/>
</dbReference>
<dbReference type="EMBL" id="ASAD01000007">
    <property type="protein sequence ID" value="EON93349.1"/>
    <property type="molecule type" value="Genomic_DNA"/>
</dbReference>
<evidence type="ECO:0000259" key="4">
    <source>
        <dbReference type="PROSITE" id="PS50893"/>
    </source>
</evidence>
<evidence type="ECO:0000313" key="6">
    <source>
        <dbReference type="Proteomes" id="UP000016540"/>
    </source>
</evidence>
<keyword evidence="6" id="KW-1185">Reference proteome</keyword>
<dbReference type="OrthoDB" id="9802264at2"/>
<dbReference type="RefSeq" id="WP_012136983.1">
    <property type="nucleotide sequence ID" value="NZ_KE007306.1"/>
</dbReference>
<gene>
    <name evidence="5" type="ORF">MARLIPOL_04925</name>
</gene>
<dbReference type="InterPro" id="IPR027417">
    <property type="entry name" value="P-loop_NTPase"/>
</dbReference>
<evidence type="ECO:0000256" key="3">
    <source>
        <dbReference type="ARBA" id="ARBA00022840"/>
    </source>
</evidence>
<dbReference type="InterPro" id="IPR017911">
    <property type="entry name" value="MacB-like_ATP-bd"/>
</dbReference>
<dbReference type="GO" id="GO:0022857">
    <property type="term" value="F:transmembrane transporter activity"/>
    <property type="evidence" value="ECO:0007669"/>
    <property type="project" value="TreeGrafter"/>
</dbReference>
<dbReference type="AlphaFoldDB" id="R8B499"/>
<keyword evidence="1" id="KW-0813">Transport</keyword>
<dbReference type="InterPro" id="IPR015854">
    <property type="entry name" value="ABC_transpr_LolD-like"/>
</dbReference>
<evidence type="ECO:0000256" key="1">
    <source>
        <dbReference type="ARBA" id="ARBA00022448"/>
    </source>
</evidence>
<dbReference type="SUPFAM" id="SSF52540">
    <property type="entry name" value="P-loop containing nucleoside triphosphate hydrolases"/>
    <property type="match status" value="1"/>
</dbReference>
<dbReference type="GO" id="GO:0005524">
    <property type="term" value="F:ATP binding"/>
    <property type="evidence" value="ECO:0007669"/>
    <property type="project" value="UniProtKB-KW"/>
</dbReference>
<accession>R8B499</accession>
<evidence type="ECO:0000256" key="2">
    <source>
        <dbReference type="ARBA" id="ARBA00022741"/>
    </source>
</evidence>
<comment type="caution">
    <text evidence="5">The sequence shown here is derived from an EMBL/GenBank/DDBJ whole genome shotgun (WGS) entry which is preliminary data.</text>
</comment>
<sequence>MTKQTPSQTICSEGNQCAVTTSGLGYQWPHSNVELQFPDITLKRGEHLFIKGPSGSGKSTLLSLLAGMLRPTSGTVSLLGEDITPLTNGQRDRFRADHMGVIFQQFNLVPYLTTLGNVTLPCRLSTKRHQRAKPEPPQEAEGLLADLAIPKSHWHQPVTRLSVGQQQRVAAARALIGHPELILADEPTSALDTDNRDRFIELLLTLGQRAGSSVIFVSHDQSLATHFDHELFLEARS</sequence>
<dbReference type="GO" id="GO:0005886">
    <property type="term" value="C:plasma membrane"/>
    <property type="evidence" value="ECO:0007669"/>
    <property type="project" value="TreeGrafter"/>
</dbReference>
<dbReference type="SMART" id="SM00382">
    <property type="entry name" value="AAA"/>
    <property type="match status" value="1"/>
</dbReference>
<evidence type="ECO:0000313" key="5">
    <source>
        <dbReference type="EMBL" id="EON93349.1"/>
    </source>
</evidence>
<name>R8B499_9GAMM</name>
<feature type="domain" description="ABC transporter" evidence="4">
    <location>
        <begin position="19"/>
        <end position="237"/>
    </location>
</feature>
<dbReference type="InterPro" id="IPR003439">
    <property type="entry name" value="ABC_transporter-like_ATP-bd"/>
</dbReference>
<dbReference type="Gene3D" id="3.40.50.300">
    <property type="entry name" value="P-loop containing nucleotide triphosphate hydrolases"/>
    <property type="match status" value="1"/>
</dbReference>
<organism evidence="5 6">
    <name type="scientific">Marinobacter lipolyticus SM19</name>
    <dbReference type="NCBI Taxonomy" id="1318628"/>
    <lineage>
        <taxon>Bacteria</taxon>
        <taxon>Pseudomonadati</taxon>
        <taxon>Pseudomonadota</taxon>
        <taxon>Gammaproteobacteria</taxon>
        <taxon>Pseudomonadales</taxon>
        <taxon>Marinobacteraceae</taxon>
        <taxon>Marinobacter</taxon>
    </lineage>
</organism>